<evidence type="ECO:0000256" key="1">
    <source>
        <dbReference type="ARBA" id="ARBA00001968"/>
    </source>
</evidence>
<protein>
    <recommendedName>
        <fullName evidence="3">DDE Tnp4 domain-containing protein</fullName>
    </recommendedName>
</protein>
<gene>
    <name evidence="4" type="ORF">HNR06_001635</name>
</gene>
<sequence length="169" mass="17531">MDGIVIPTGRCSEKVTSAKGKELGLWYSGKAHTHGGKVQGLTGPDGVPLFVSQVGPGSVRDLPAARGHVLGALHAAASKGLSTLADAEYQGAGIGITTPVRQPVEGPPLAVGDHTSNRLQCGVRCLGERAMAVLTGRWRVLRHTTLSPSKTGMIVQAAPTPTNIEKQTR</sequence>
<dbReference type="RefSeq" id="WP_179809666.1">
    <property type="nucleotide sequence ID" value="NZ_JACCHL010000001.1"/>
</dbReference>
<proteinExistence type="predicted"/>
<dbReference type="AlphaFoldDB" id="A0A7Y9XA50"/>
<evidence type="ECO:0000256" key="2">
    <source>
        <dbReference type="ARBA" id="ARBA00022723"/>
    </source>
</evidence>
<evidence type="ECO:0000313" key="5">
    <source>
        <dbReference type="Proteomes" id="UP000584931"/>
    </source>
</evidence>
<name>A0A7Y9XA50_9ACTN</name>
<dbReference type="InterPro" id="IPR027806">
    <property type="entry name" value="HARBI1_dom"/>
</dbReference>
<dbReference type="Pfam" id="PF13359">
    <property type="entry name" value="DDE_Tnp_4"/>
    <property type="match status" value="1"/>
</dbReference>
<keyword evidence="2" id="KW-0479">Metal-binding</keyword>
<dbReference type="GO" id="GO:0046872">
    <property type="term" value="F:metal ion binding"/>
    <property type="evidence" value="ECO:0007669"/>
    <property type="project" value="UniProtKB-KW"/>
</dbReference>
<organism evidence="4 5">
    <name type="scientific">Nocardiopsis sinuspersici</name>
    <dbReference type="NCBI Taxonomy" id="501010"/>
    <lineage>
        <taxon>Bacteria</taxon>
        <taxon>Bacillati</taxon>
        <taxon>Actinomycetota</taxon>
        <taxon>Actinomycetes</taxon>
        <taxon>Streptosporangiales</taxon>
        <taxon>Nocardiopsidaceae</taxon>
        <taxon>Nocardiopsis</taxon>
    </lineage>
</organism>
<comment type="cofactor">
    <cofactor evidence="1">
        <name>a divalent metal cation</name>
        <dbReference type="ChEBI" id="CHEBI:60240"/>
    </cofactor>
</comment>
<dbReference type="Proteomes" id="UP000584931">
    <property type="component" value="Unassembled WGS sequence"/>
</dbReference>
<reference evidence="4 5" key="1">
    <citation type="submission" date="2020-07" db="EMBL/GenBank/DDBJ databases">
        <title>Sequencing the genomes of 1000 actinobacteria strains.</title>
        <authorList>
            <person name="Klenk H.-P."/>
        </authorList>
    </citation>
    <scope>NUCLEOTIDE SEQUENCE [LARGE SCALE GENOMIC DNA]</scope>
    <source>
        <strain evidence="4 5">DSM 45278</strain>
    </source>
</reference>
<evidence type="ECO:0000259" key="3">
    <source>
        <dbReference type="Pfam" id="PF13359"/>
    </source>
</evidence>
<accession>A0A7Y9XA50</accession>
<comment type="caution">
    <text evidence="4">The sequence shown here is derived from an EMBL/GenBank/DDBJ whole genome shotgun (WGS) entry which is preliminary data.</text>
</comment>
<dbReference type="EMBL" id="JACCHL010000001">
    <property type="protein sequence ID" value="NYH52046.1"/>
    <property type="molecule type" value="Genomic_DNA"/>
</dbReference>
<evidence type="ECO:0000313" key="4">
    <source>
        <dbReference type="EMBL" id="NYH52046.1"/>
    </source>
</evidence>
<feature type="domain" description="DDE Tnp4" evidence="3">
    <location>
        <begin position="1"/>
        <end position="158"/>
    </location>
</feature>